<name>A0A091E803_CORBR</name>
<dbReference type="Gene3D" id="3.10.10.10">
    <property type="entry name" value="HIV Type 1 Reverse Transcriptase, subunit A, domain 1"/>
    <property type="match status" value="1"/>
</dbReference>
<keyword evidence="4" id="KW-0548">Nucleotidyltransferase</keyword>
<protein>
    <recommendedName>
        <fullName evidence="2">ribonuclease H</fullName>
        <ecNumber evidence="2">3.1.26.4</ecNumber>
    </recommendedName>
</protein>
<feature type="non-terminal residue" evidence="10">
    <location>
        <position position="258"/>
    </location>
</feature>
<dbReference type="AlphaFoldDB" id="A0A091E803"/>
<evidence type="ECO:0000256" key="5">
    <source>
        <dbReference type="ARBA" id="ARBA00022722"/>
    </source>
</evidence>
<evidence type="ECO:0000256" key="7">
    <source>
        <dbReference type="ARBA" id="ARBA00022801"/>
    </source>
</evidence>
<keyword evidence="7" id="KW-0378">Hydrolase</keyword>
<dbReference type="Pfam" id="PF00078">
    <property type="entry name" value="RVT_1"/>
    <property type="match status" value="1"/>
</dbReference>
<dbReference type="Proteomes" id="UP000052976">
    <property type="component" value="Unassembled WGS sequence"/>
</dbReference>
<accession>A0A091E803</accession>
<dbReference type="InterPro" id="IPR043128">
    <property type="entry name" value="Rev_trsase/Diguanyl_cyclase"/>
</dbReference>
<dbReference type="STRING" id="85066.A0A091E803"/>
<dbReference type="InterPro" id="IPR043502">
    <property type="entry name" value="DNA/RNA_pol_sf"/>
</dbReference>
<dbReference type="EC" id="3.1.26.4" evidence="2"/>
<evidence type="ECO:0000256" key="1">
    <source>
        <dbReference type="ARBA" id="ARBA00010879"/>
    </source>
</evidence>
<evidence type="ECO:0000256" key="8">
    <source>
        <dbReference type="ARBA" id="ARBA00022918"/>
    </source>
</evidence>
<evidence type="ECO:0000313" key="11">
    <source>
        <dbReference type="Proteomes" id="UP000052976"/>
    </source>
</evidence>
<evidence type="ECO:0000256" key="6">
    <source>
        <dbReference type="ARBA" id="ARBA00022759"/>
    </source>
</evidence>
<feature type="domain" description="Reverse transcriptase" evidence="9">
    <location>
        <begin position="19"/>
        <end position="208"/>
    </location>
</feature>
<organism evidence="10 11">
    <name type="scientific">Corvus brachyrhynchos</name>
    <name type="common">American crow</name>
    <dbReference type="NCBI Taxonomy" id="85066"/>
    <lineage>
        <taxon>Eukaryota</taxon>
        <taxon>Metazoa</taxon>
        <taxon>Chordata</taxon>
        <taxon>Craniata</taxon>
        <taxon>Vertebrata</taxon>
        <taxon>Euteleostomi</taxon>
        <taxon>Archelosauria</taxon>
        <taxon>Archosauria</taxon>
        <taxon>Dinosauria</taxon>
        <taxon>Saurischia</taxon>
        <taxon>Theropoda</taxon>
        <taxon>Coelurosauria</taxon>
        <taxon>Aves</taxon>
        <taxon>Neognathae</taxon>
        <taxon>Neoaves</taxon>
        <taxon>Telluraves</taxon>
        <taxon>Australaves</taxon>
        <taxon>Passeriformes</taxon>
        <taxon>Corvoidea</taxon>
        <taxon>Corvidae</taxon>
        <taxon>Corvus</taxon>
    </lineage>
</organism>
<evidence type="ECO:0000256" key="2">
    <source>
        <dbReference type="ARBA" id="ARBA00012180"/>
    </source>
</evidence>
<keyword evidence="11" id="KW-1185">Reference proteome</keyword>
<keyword evidence="6" id="KW-0255">Endonuclease</keyword>
<comment type="similarity">
    <text evidence="1">Belongs to the beta type-B retroviral polymerase family. HERV class-II K(HML-2) pol subfamily.</text>
</comment>
<reference evidence="10 11" key="1">
    <citation type="submission" date="2014-04" db="EMBL/GenBank/DDBJ databases">
        <title>Genome evolution of avian class.</title>
        <authorList>
            <person name="Zhang G."/>
            <person name="Li C."/>
        </authorList>
    </citation>
    <scope>NUCLEOTIDE SEQUENCE [LARGE SCALE GENOMIC DNA]</scope>
    <source>
        <strain evidence="10">BGI_N302</strain>
    </source>
</reference>
<dbReference type="GO" id="GO:0035613">
    <property type="term" value="F:RNA stem-loop binding"/>
    <property type="evidence" value="ECO:0007669"/>
    <property type="project" value="TreeGrafter"/>
</dbReference>
<evidence type="ECO:0000259" key="9">
    <source>
        <dbReference type="PROSITE" id="PS50878"/>
    </source>
</evidence>
<dbReference type="Gene3D" id="3.30.70.270">
    <property type="match status" value="2"/>
</dbReference>
<dbReference type="GO" id="GO:0004523">
    <property type="term" value="F:RNA-DNA hybrid ribonuclease activity"/>
    <property type="evidence" value="ECO:0007669"/>
    <property type="project" value="UniProtKB-EC"/>
</dbReference>
<feature type="non-terminal residue" evidence="10">
    <location>
        <position position="1"/>
    </location>
</feature>
<evidence type="ECO:0000313" key="10">
    <source>
        <dbReference type="EMBL" id="KFO54198.1"/>
    </source>
</evidence>
<gene>
    <name evidence="10" type="ORF">N302_13396</name>
</gene>
<dbReference type="EMBL" id="KK718087">
    <property type="protein sequence ID" value="KFO54198.1"/>
    <property type="molecule type" value="Genomic_DNA"/>
</dbReference>
<dbReference type="PANTHER" id="PTHR41694:SF3">
    <property type="entry name" value="RNA-DIRECTED DNA POLYMERASE-RELATED"/>
    <property type="match status" value="1"/>
</dbReference>
<dbReference type="InterPro" id="IPR000477">
    <property type="entry name" value="RT_dom"/>
</dbReference>
<dbReference type="GO" id="GO:0003964">
    <property type="term" value="F:RNA-directed DNA polymerase activity"/>
    <property type="evidence" value="ECO:0007669"/>
    <property type="project" value="UniProtKB-KW"/>
</dbReference>
<dbReference type="InterPro" id="IPR010661">
    <property type="entry name" value="RVT_thumb"/>
</dbReference>
<proteinExistence type="inferred from homology"/>
<dbReference type="PROSITE" id="PS50878">
    <property type="entry name" value="RT_POL"/>
    <property type="match status" value="1"/>
</dbReference>
<dbReference type="SUPFAM" id="SSF56672">
    <property type="entry name" value="DNA/RNA polymerases"/>
    <property type="match status" value="1"/>
</dbReference>
<keyword evidence="3" id="KW-0808">Transferase</keyword>
<dbReference type="PANTHER" id="PTHR41694">
    <property type="entry name" value="ENDOGENOUS RETROVIRUS GROUP K MEMBER POL PROTEIN"/>
    <property type="match status" value="1"/>
</dbReference>
<evidence type="ECO:0000256" key="3">
    <source>
        <dbReference type="ARBA" id="ARBA00022679"/>
    </source>
</evidence>
<dbReference type="Pfam" id="PF06817">
    <property type="entry name" value="RVT_thumb"/>
    <property type="match status" value="1"/>
</dbReference>
<evidence type="ECO:0000256" key="4">
    <source>
        <dbReference type="ARBA" id="ARBA00022695"/>
    </source>
</evidence>
<sequence>WPLSAEKLHALESLVEEQVAKGHLVPSNSPWNSPVFVLKKPGEDRWRLLQDHWRINEVIEDMGSLQPGLPSPSVLPQQWKLAVIDIKDCFFAIRLHPRNAPRFAFSVPSLNQQVPMRKYHWRVLPQGMKNSPTICQWYVGHVLSPIRKEFPRAILLHYMHEMLICAPDDNYLDLTLQETVRAIEKAGFEIQTKKTQRTCPWTYLGLRIGERTVMPQQLTIQDDPNTLRDLHQLCGSINWVHPLLGVTMEDLSPLFDLL</sequence>
<keyword evidence="8" id="KW-0695">RNA-directed DNA polymerase</keyword>
<keyword evidence="5" id="KW-0540">Nuclease</keyword>